<comment type="caution">
    <text evidence="3">The sequence shown here is derived from an EMBL/GenBank/DDBJ whole genome shotgun (WGS) entry which is preliminary data.</text>
</comment>
<dbReference type="InterPro" id="IPR002919">
    <property type="entry name" value="TIL_dom"/>
</dbReference>
<dbReference type="InterPro" id="IPR036084">
    <property type="entry name" value="Ser_inhib-like_sf"/>
</dbReference>
<dbReference type="SUPFAM" id="SSF57567">
    <property type="entry name" value="Serine protease inhibitors"/>
    <property type="match status" value="1"/>
</dbReference>
<feature type="signal peptide" evidence="1">
    <location>
        <begin position="1"/>
        <end position="20"/>
    </location>
</feature>
<dbReference type="Proteomes" id="UP000770717">
    <property type="component" value="Unassembled WGS sequence"/>
</dbReference>
<dbReference type="CDD" id="cd19941">
    <property type="entry name" value="TIL"/>
    <property type="match status" value="1"/>
</dbReference>
<accession>A0A8J6E829</accession>
<feature type="chain" id="PRO_5035238335" description="TIL domain-containing protein" evidence="1">
    <location>
        <begin position="21"/>
        <end position="102"/>
    </location>
</feature>
<evidence type="ECO:0000256" key="1">
    <source>
        <dbReference type="SAM" id="SignalP"/>
    </source>
</evidence>
<reference evidence="3" key="1">
    <citation type="thesis" date="2020" institute="ProQuest LLC" country="789 East Eisenhower Parkway, Ann Arbor, MI, USA">
        <title>Comparative Genomics and Chromosome Evolution.</title>
        <authorList>
            <person name="Mudd A.B."/>
        </authorList>
    </citation>
    <scope>NUCLEOTIDE SEQUENCE</scope>
    <source>
        <strain evidence="3">HN-11 Male</strain>
        <tissue evidence="3">Kidney and liver</tissue>
    </source>
</reference>
<dbReference type="OrthoDB" id="9899245at2759"/>
<keyword evidence="4" id="KW-1185">Reference proteome</keyword>
<evidence type="ECO:0000313" key="4">
    <source>
        <dbReference type="Proteomes" id="UP000770717"/>
    </source>
</evidence>
<sequence length="102" mass="11471">MWKLTVILLISASVLQMIDAYVLKPEHKCMDNQYWTDHGPVCPPRCNGIGFMLFVCPEGYVKGCFCRPPYIFRSGTSGTCVLPKDCPKIFPILTPNTTAKKQ</sequence>
<organism evidence="3 4">
    <name type="scientific">Eleutherodactylus coqui</name>
    <name type="common">Puerto Rican coqui</name>
    <dbReference type="NCBI Taxonomy" id="57060"/>
    <lineage>
        <taxon>Eukaryota</taxon>
        <taxon>Metazoa</taxon>
        <taxon>Chordata</taxon>
        <taxon>Craniata</taxon>
        <taxon>Vertebrata</taxon>
        <taxon>Euteleostomi</taxon>
        <taxon>Amphibia</taxon>
        <taxon>Batrachia</taxon>
        <taxon>Anura</taxon>
        <taxon>Neobatrachia</taxon>
        <taxon>Hyloidea</taxon>
        <taxon>Eleutherodactylidae</taxon>
        <taxon>Eleutherodactylinae</taxon>
        <taxon>Eleutherodactylus</taxon>
        <taxon>Eleutherodactylus</taxon>
    </lineage>
</organism>
<dbReference type="Gene3D" id="2.10.25.10">
    <property type="entry name" value="Laminin"/>
    <property type="match status" value="1"/>
</dbReference>
<dbReference type="EMBL" id="WNTK01001952">
    <property type="protein sequence ID" value="KAG9466585.1"/>
    <property type="molecule type" value="Genomic_DNA"/>
</dbReference>
<dbReference type="Pfam" id="PF01826">
    <property type="entry name" value="TIL"/>
    <property type="match status" value="1"/>
</dbReference>
<evidence type="ECO:0000313" key="3">
    <source>
        <dbReference type="EMBL" id="KAG9466585.1"/>
    </source>
</evidence>
<keyword evidence="1" id="KW-0732">Signal</keyword>
<protein>
    <recommendedName>
        <fullName evidence="2">TIL domain-containing protein</fullName>
    </recommendedName>
</protein>
<proteinExistence type="predicted"/>
<evidence type="ECO:0000259" key="2">
    <source>
        <dbReference type="Pfam" id="PF01826"/>
    </source>
</evidence>
<name>A0A8J6E829_ELECQ</name>
<dbReference type="AlphaFoldDB" id="A0A8J6E829"/>
<gene>
    <name evidence="3" type="ORF">GDO78_016365</name>
</gene>
<feature type="domain" description="TIL" evidence="2">
    <location>
        <begin position="29"/>
        <end position="86"/>
    </location>
</feature>